<comment type="subcellular location">
    <subcellularLocation>
        <location evidence="1">Membrane</location>
    </subcellularLocation>
</comment>
<dbReference type="PANTHER" id="PTHR23241">
    <property type="entry name" value="LATE EMBRYOGENESIS ABUNDANT PLANTS LEA-RELATED"/>
    <property type="match status" value="1"/>
</dbReference>
<keyword evidence="4 6" id="KW-0472">Membrane</keyword>
<feature type="signal peptide" evidence="7">
    <location>
        <begin position="1"/>
        <end position="26"/>
    </location>
</feature>
<dbReference type="InterPro" id="IPR053009">
    <property type="entry name" value="Xanthocillin_Biosynth-Assoc"/>
</dbReference>
<feature type="compositionally biased region" description="Low complexity" evidence="5">
    <location>
        <begin position="369"/>
        <end position="381"/>
    </location>
</feature>
<feature type="domain" description="TMEM205-like" evidence="8">
    <location>
        <begin position="42"/>
        <end position="144"/>
    </location>
</feature>
<keyword evidence="2 6" id="KW-0812">Transmembrane</keyword>
<gene>
    <name evidence="9" type="ORF">Tci_012623</name>
</gene>
<evidence type="ECO:0000256" key="1">
    <source>
        <dbReference type="ARBA" id="ARBA00004370"/>
    </source>
</evidence>
<feature type="region of interest" description="Disordered" evidence="5">
    <location>
        <begin position="407"/>
        <end position="465"/>
    </location>
</feature>
<proteinExistence type="predicted"/>
<feature type="region of interest" description="Disordered" evidence="5">
    <location>
        <begin position="314"/>
        <end position="381"/>
    </location>
</feature>
<evidence type="ECO:0000256" key="2">
    <source>
        <dbReference type="ARBA" id="ARBA00022692"/>
    </source>
</evidence>
<feature type="compositionally biased region" description="Pro residues" evidence="5">
    <location>
        <begin position="321"/>
        <end position="337"/>
    </location>
</feature>
<evidence type="ECO:0000256" key="3">
    <source>
        <dbReference type="ARBA" id="ARBA00022989"/>
    </source>
</evidence>
<evidence type="ECO:0000313" key="9">
    <source>
        <dbReference type="EMBL" id="GEU40645.1"/>
    </source>
</evidence>
<feature type="chain" id="PRO_5026777194" evidence="7">
    <location>
        <begin position="27"/>
        <end position="493"/>
    </location>
</feature>
<protein>
    <submittedName>
        <fullName evidence="9">Transmembrane protein 205</fullName>
    </submittedName>
</protein>
<evidence type="ECO:0000256" key="4">
    <source>
        <dbReference type="ARBA" id="ARBA00023136"/>
    </source>
</evidence>
<feature type="transmembrane region" description="Helical" evidence="6">
    <location>
        <begin position="36"/>
        <end position="61"/>
    </location>
</feature>
<reference evidence="9" key="1">
    <citation type="journal article" date="2019" name="Sci. Rep.">
        <title>Draft genome of Tanacetum cinerariifolium, the natural source of mosquito coil.</title>
        <authorList>
            <person name="Yamashiro T."/>
            <person name="Shiraishi A."/>
            <person name="Satake H."/>
            <person name="Nakayama K."/>
        </authorList>
    </citation>
    <scope>NUCLEOTIDE SEQUENCE</scope>
</reference>
<dbReference type="AlphaFoldDB" id="A0A6L2JXP8"/>
<evidence type="ECO:0000256" key="5">
    <source>
        <dbReference type="SAM" id="MobiDB-lite"/>
    </source>
</evidence>
<dbReference type="EMBL" id="BKCJ010001330">
    <property type="protein sequence ID" value="GEU40645.1"/>
    <property type="molecule type" value="Genomic_DNA"/>
</dbReference>
<evidence type="ECO:0000256" key="7">
    <source>
        <dbReference type="SAM" id="SignalP"/>
    </source>
</evidence>
<comment type="caution">
    <text evidence="9">The sequence shown here is derived from an EMBL/GenBank/DDBJ whole genome shotgun (WGS) entry which is preliminary data.</text>
</comment>
<dbReference type="GO" id="GO:0016020">
    <property type="term" value="C:membrane"/>
    <property type="evidence" value="ECO:0007669"/>
    <property type="project" value="UniProtKB-SubCell"/>
</dbReference>
<keyword evidence="3 6" id="KW-1133">Transmembrane helix</keyword>
<organism evidence="9">
    <name type="scientific">Tanacetum cinerariifolium</name>
    <name type="common">Dalmatian daisy</name>
    <name type="synonym">Chrysanthemum cinerariifolium</name>
    <dbReference type="NCBI Taxonomy" id="118510"/>
    <lineage>
        <taxon>Eukaryota</taxon>
        <taxon>Viridiplantae</taxon>
        <taxon>Streptophyta</taxon>
        <taxon>Embryophyta</taxon>
        <taxon>Tracheophyta</taxon>
        <taxon>Spermatophyta</taxon>
        <taxon>Magnoliopsida</taxon>
        <taxon>eudicotyledons</taxon>
        <taxon>Gunneridae</taxon>
        <taxon>Pentapetalae</taxon>
        <taxon>asterids</taxon>
        <taxon>campanulids</taxon>
        <taxon>Asterales</taxon>
        <taxon>Asteraceae</taxon>
        <taxon>Asteroideae</taxon>
        <taxon>Anthemideae</taxon>
        <taxon>Anthemidinae</taxon>
        <taxon>Tanacetum</taxon>
    </lineage>
</organism>
<accession>A0A6L2JXP8</accession>
<dbReference type="PANTHER" id="PTHR23241:SF102">
    <property type="entry name" value="LD23009P"/>
    <property type="match status" value="1"/>
</dbReference>
<dbReference type="Pfam" id="PF13664">
    <property type="entry name" value="DUF4149"/>
    <property type="match status" value="1"/>
</dbReference>
<feature type="transmembrane region" description="Helical" evidence="6">
    <location>
        <begin position="81"/>
        <end position="100"/>
    </location>
</feature>
<feature type="transmembrane region" description="Helical" evidence="6">
    <location>
        <begin position="112"/>
        <end position="132"/>
    </location>
</feature>
<name>A0A6L2JXP8_TANCI</name>
<evidence type="ECO:0000259" key="8">
    <source>
        <dbReference type="Pfam" id="PF13664"/>
    </source>
</evidence>
<evidence type="ECO:0000256" key="6">
    <source>
        <dbReference type="SAM" id="Phobius"/>
    </source>
</evidence>
<keyword evidence="7" id="KW-0732">Signal</keyword>
<sequence length="493" mass="54448">MGWMTRFLTAIAFLAVGVIFSPETFGSKSAKITTFVRLAHLLCFSTAWGAALWVTFIGGIIMFKNLPRHQFGNLQSKMFPAYFMMVGICCAVSVGCFGYTHPWKLSATAEKYQLGFLVAAFVFNLTNLFVFTPMTIEMMKQRHKIERESNIGEEVGWTKNQEVAKVNPKLAAMNKKFGMIHGLSSLANIMSFGSLAMHSCFSITVLKITPVKALPNSKEHFETRRYFGNTIHIYYANIRIVDYNEGCKGRVNIPLGNRLSPRAQNETRATCVYPKLTLEANISSISVGTIPIFSLLLLLSYLMTSTPTSGYPWVNPFDSPKTPPGSPPSPPPPPPPGASGASGSTGVSDYAQEPPPLPPPSSSHQGYQSTSTAAPSSSKSAATTQFAAWTTTDVRSKPVVAPIPEDLNMDEDMTTDDQACSSSDEDVGVDHIPTVNLNQSWWKPITEERPPTPEPEWTIPPSHQEAPKNNWAAALKSYPYFQRFYEKCYDYFN</sequence>
<dbReference type="InterPro" id="IPR025423">
    <property type="entry name" value="TMEM205-like"/>
</dbReference>